<dbReference type="Pfam" id="PF00405">
    <property type="entry name" value="Transferrin"/>
    <property type="match status" value="1"/>
</dbReference>
<dbReference type="AlphaFoldDB" id="A0A1R3HMK7"/>
<reference evidence="4 5" key="1">
    <citation type="submission" date="2013-09" db="EMBL/GenBank/DDBJ databases">
        <title>Corchorus capsularis genome sequencing.</title>
        <authorList>
            <person name="Alam M."/>
            <person name="Haque M.S."/>
            <person name="Islam M.S."/>
            <person name="Emdad E.M."/>
            <person name="Islam M.M."/>
            <person name="Ahmed B."/>
            <person name="Halim A."/>
            <person name="Hossen Q.M.M."/>
            <person name="Hossain M.Z."/>
            <person name="Ahmed R."/>
            <person name="Khan M.M."/>
            <person name="Islam R."/>
            <person name="Rashid M.M."/>
            <person name="Khan S.A."/>
            <person name="Rahman M.S."/>
            <person name="Alam M."/>
        </authorList>
    </citation>
    <scope>NUCLEOTIDE SEQUENCE [LARGE SCALE GENOMIC DNA]</scope>
    <source>
        <strain evidence="5">cv. CVL-1</strain>
        <tissue evidence="4">Whole seedling</tissue>
    </source>
</reference>
<evidence type="ECO:0000313" key="4">
    <source>
        <dbReference type="EMBL" id="OMO71538.1"/>
    </source>
</evidence>
<organism evidence="4 5">
    <name type="scientific">Corchorus capsularis</name>
    <name type="common">Jute</name>
    <dbReference type="NCBI Taxonomy" id="210143"/>
    <lineage>
        <taxon>Eukaryota</taxon>
        <taxon>Viridiplantae</taxon>
        <taxon>Streptophyta</taxon>
        <taxon>Embryophyta</taxon>
        <taxon>Tracheophyta</taxon>
        <taxon>Spermatophyta</taxon>
        <taxon>Magnoliopsida</taxon>
        <taxon>eudicotyledons</taxon>
        <taxon>Gunneridae</taxon>
        <taxon>Pentapetalae</taxon>
        <taxon>rosids</taxon>
        <taxon>malvids</taxon>
        <taxon>Malvales</taxon>
        <taxon>Malvaceae</taxon>
        <taxon>Grewioideae</taxon>
        <taxon>Apeibeae</taxon>
        <taxon>Corchorus</taxon>
    </lineage>
</organism>
<dbReference type="Proteomes" id="UP000188268">
    <property type="component" value="Unassembled WGS sequence"/>
</dbReference>
<dbReference type="Gramene" id="OMO71538">
    <property type="protein sequence ID" value="OMO71538"/>
    <property type="gene ID" value="CCACVL1_18173"/>
</dbReference>
<evidence type="ECO:0000256" key="2">
    <source>
        <dbReference type="SAM" id="SignalP"/>
    </source>
</evidence>
<protein>
    <submittedName>
        <fullName evidence="4">Transferrin family</fullName>
    </submittedName>
</protein>
<dbReference type="STRING" id="210143.A0A1R3HMK7"/>
<feature type="chain" id="PRO_5012684030" evidence="2">
    <location>
        <begin position="24"/>
        <end position="492"/>
    </location>
</feature>
<dbReference type="OrthoDB" id="9981115at2759"/>
<keyword evidence="2" id="KW-0732">Signal</keyword>
<sequence>MEISSFLPFFLILFFSALCTVQGIEPSPAPSPPSSLAPELASSHTLAPDSGETLAPDNGSGGSLAPSNDLSPPSPTMSLPPSLAPVPMMAEKGGEADAAPAPEMEGSESFEGNGPSSDQEMEEAGEQMVRWCTVRQEFEDCQLLIRSMDQSNGYTWKCIQMETAQECLESIKRGEADLINLEAGLAYTAFMNYSMKAIANEVYCDHAKSYQAVAVVNRNSCKLNKRITLMDFEGHKSCHGGYSTAAGWNFPIKHIKESLGSQKLNDREIAAGFFSKICAPSEFEGSGICSGCGNENGSCYMNSPYFGDLGAFRCLMEELGDIAFVKADTVLLYSMEGPYNQSWSSKSIRDFMYLCPDGGCREINDYPGSCSFGAVPANVIMASNSLPNKKRLIILETLTNVTLVEALNAGKYGASPLLSPSTQEIAVIKQLTRCGLSIIFMWSELFSDQTLFSPNIYFVTAPKPAERVQITVQCSQPDCQKKCIAAYGQQVD</sequence>
<feature type="signal peptide" evidence="2">
    <location>
        <begin position="1"/>
        <end position="23"/>
    </location>
</feature>
<dbReference type="PANTHER" id="PTHR11485">
    <property type="entry name" value="TRANSFERRIN"/>
    <property type="match status" value="1"/>
</dbReference>
<dbReference type="GO" id="GO:0005886">
    <property type="term" value="C:plasma membrane"/>
    <property type="evidence" value="ECO:0007669"/>
    <property type="project" value="TreeGrafter"/>
</dbReference>
<evidence type="ECO:0000256" key="1">
    <source>
        <dbReference type="SAM" id="MobiDB-lite"/>
    </source>
</evidence>
<dbReference type="OMA" id="NRRACEN"/>
<proteinExistence type="predicted"/>
<dbReference type="CDD" id="cd13529">
    <property type="entry name" value="PBP2_transferrin"/>
    <property type="match status" value="1"/>
</dbReference>
<feature type="region of interest" description="Disordered" evidence="1">
    <location>
        <begin position="25"/>
        <end position="126"/>
    </location>
</feature>
<dbReference type="GO" id="GO:0006826">
    <property type="term" value="P:iron ion transport"/>
    <property type="evidence" value="ECO:0007669"/>
    <property type="project" value="TreeGrafter"/>
</dbReference>
<evidence type="ECO:0000313" key="5">
    <source>
        <dbReference type="Proteomes" id="UP000188268"/>
    </source>
</evidence>
<dbReference type="GO" id="GO:0005615">
    <property type="term" value="C:extracellular space"/>
    <property type="evidence" value="ECO:0007669"/>
    <property type="project" value="TreeGrafter"/>
</dbReference>
<dbReference type="PRINTS" id="PR00422">
    <property type="entry name" value="TRANSFERRIN"/>
</dbReference>
<dbReference type="GO" id="GO:0055037">
    <property type="term" value="C:recycling endosome"/>
    <property type="evidence" value="ECO:0007669"/>
    <property type="project" value="TreeGrafter"/>
</dbReference>
<accession>A0A1R3HMK7</accession>
<dbReference type="InterPro" id="IPR001156">
    <property type="entry name" value="Transferrin-like_dom"/>
</dbReference>
<gene>
    <name evidence="4" type="ORF">CCACVL1_18173</name>
</gene>
<keyword evidence="5" id="KW-1185">Reference proteome</keyword>
<name>A0A1R3HMK7_COCAP</name>
<feature type="domain" description="Transferrin-like" evidence="3">
    <location>
        <begin position="129"/>
        <end position="460"/>
    </location>
</feature>
<dbReference type="SMART" id="SM00094">
    <property type="entry name" value="TR_FER"/>
    <property type="match status" value="1"/>
</dbReference>
<evidence type="ECO:0000259" key="3">
    <source>
        <dbReference type="PROSITE" id="PS51408"/>
    </source>
</evidence>
<dbReference type="Gene3D" id="3.40.190.10">
    <property type="entry name" value="Periplasmic binding protein-like II"/>
    <property type="match status" value="2"/>
</dbReference>
<comment type="caution">
    <text evidence="4">The sequence shown here is derived from an EMBL/GenBank/DDBJ whole genome shotgun (WGS) entry which is preliminary data.</text>
</comment>
<dbReference type="PROSITE" id="PS51408">
    <property type="entry name" value="TRANSFERRIN_LIKE_4"/>
    <property type="match status" value="1"/>
</dbReference>
<dbReference type="EMBL" id="AWWV01011582">
    <property type="protein sequence ID" value="OMO71538.1"/>
    <property type="molecule type" value="Genomic_DNA"/>
</dbReference>
<dbReference type="PANTHER" id="PTHR11485:SF29">
    <property type="entry name" value="TRANSFERRIN 2"/>
    <property type="match status" value="1"/>
</dbReference>
<dbReference type="GO" id="GO:0005769">
    <property type="term" value="C:early endosome"/>
    <property type="evidence" value="ECO:0007669"/>
    <property type="project" value="TreeGrafter"/>
</dbReference>
<dbReference type="SUPFAM" id="SSF53850">
    <property type="entry name" value="Periplasmic binding protein-like II"/>
    <property type="match status" value="1"/>
</dbReference>